<gene>
    <name evidence="2" type="ORF">F9U64_16265</name>
</gene>
<dbReference type="RefSeq" id="WP_153405950.1">
    <property type="nucleotide sequence ID" value="NZ_ML762438.1"/>
</dbReference>
<protein>
    <submittedName>
        <fullName evidence="2">Helix-turn-helix domain-containing protein</fullName>
    </submittedName>
</protein>
<dbReference type="EMBL" id="WEID01000082">
    <property type="protein sequence ID" value="KAB8128485.1"/>
    <property type="molecule type" value="Genomic_DNA"/>
</dbReference>
<evidence type="ECO:0000313" key="3">
    <source>
        <dbReference type="Proteomes" id="UP000480246"/>
    </source>
</evidence>
<name>A0A7C8GRY2_9BACI</name>
<dbReference type="CDD" id="cd00093">
    <property type="entry name" value="HTH_XRE"/>
    <property type="match status" value="1"/>
</dbReference>
<dbReference type="InterPro" id="IPR010982">
    <property type="entry name" value="Lambda_DNA-bd_dom_sf"/>
</dbReference>
<proteinExistence type="predicted"/>
<dbReference type="Pfam" id="PF13443">
    <property type="entry name" value="HTH_26"/>
    <property type="match status" value="1"/>
</dbReference>
<dbReference type="Gene3D" id="1.10.260.40">
    <property type="entry name" value="lambda repressor-like DNA-binding domains"/>
    <property type="match status" value="1"/>
</dbReference>
<dbReference type="OrthoDB" id="9805309at2"/>
<dbReference type="SUPFAM" id="SSF47413">
    <property type="entry name" value="lambda repressor-like DNA-binding domains"/>
    <property type="match status" value="1"/>
</dbReference>
<dbReference type="PROSITE" id="PS50943">
    <property type="entry name" value="HTH_CROC1"/>
    <property type="match status" value="1"/>
</dbReference>
<organism evidence="2 3">
    <name type="scientific">Gracilibacillus oryzae</name>
    <dbReference type="NCBI Taxonomy" id="1672701"/>
    <lineage>
        <taxon>Bacteria</taxon>
        <taxon>Bacillati</taxon>
        <taxon>Bacillota</taxon>
        <taxon>Bacilli</taxon>
        <taxon>Bacillales</taxon>
        <taxon>Bacillaceae</taxon>
        <taxon>Gracilibacillus</taxon>
    </lineage>
</organism>
<dbReference type="InterPro" id="IPR001387">
    <property type="entry name" value="Cro/C1-type_HTH"/>
</dbReference>
<dbReference type="GO" id="GO:0003677">
    <property type="term" value="F:DNA binding"/>
    <property type="evidence" value="ECO:0007669"/>
    <property type="project" value="InterPro"/>
</dbReference>
<dbReference type="AlphaFoldDB" id="A0A7C8GRY2"/>
<sequence length="82" mass="9383">MSKNSRRKATTIKPSYKPFEKTLIDKGVKKKDLKENLGISPSTLHKMKHDEYIALDVIALLCEYLECEITDIVEFVPTDNQA</sequence>
<feature type="domain" description="HTH cro/C1-type" evidence="1">
    <location>
        <begin position="35"/>
        <end position="72"/>
    </location>
</feature>
<evidence type="ECO:0000259" key="1">
    <source>
        <dbReference type="PROSITE" id="PS50943"/>
    </source>
</evidence>
<accession>A0A7C8GRY2</accession>
<dbReference type="Proteomes" id="UP000480246">
    <property type="component" value="Unassembled WGS sequence"/>
</dbReference>
<keyword evidence="3" id="KW-1185">Reference proteome</keyword>
<reference evidence="2 3" key="1">
    <citation type="submission" date="2019-10" db="EMBL/GenBank/DDBJ databases">
        <title>Gracilibacillus sp. nov. isolated from rice seeds.</title>
        <authorList>
            <person name="He S."/>
        </authorList>
    </citation>
    <scope>NUCLEOTIDE SEQUENCE [LARGE SCALE GENOMIC DNA]</scope>
    <source>
        <strain evidence="2 3">TD8</strain>
    </source>
</reference>
<comment type="caution">
    <text evidence="2">The sequence shown here is derived from an EMBL/GenBank/DDBJ whole genome shotgun (WGS) entry which is preliminary data.</text>
</comment>
<evidence type="ECO:0000313" key="2">
    <source>
        <dbReference type="EMBL" id="KAB8128485.1"/>
    </source>
</evidence>